<feature type="transmembrane region" description="Helical" evidence="1">
    <location>
        <begin position="291"/>
        <end position="309"/>
    </location>
</feature>
<dbReference type="EMBL" id="CP058496">
    <property type="protein sequence ID" value="WHO15374.1"/>
    <property type="molecule type" value="Genomic_DNA"/>
</dbReference>
<feature type="transmembrane region" description="Helical" evidence="1">
    <location>
        <begin position="329"/>
        <end position="348"/>
    </location>
</feature>
<feature type="transmembrane region" description="Helical" evidence="1">
    <location>
        <begin position="115"/>
        <end position="139"/>
    </location>
</feature>
<feature type="transmembrane region" description="Helical" evidence="1">
    <location>
        <begin position="386"/>
        <end position="406"/>
    </location>
</feature>
<evidence type="ECO:0000256" key="1">
    <source>
        <dbReference type="SAM" id="Phobius"/>
    </source>
</evidence>
<feature type="transmembrane region" description="Helical" evidence="1">
    <location>
        <begin position="418"/>
        <end position="436"/>
    </location>
</feature>
<keyword evidence="1" id="KW-0472">Membrane</keyword>
<keyword evidence="5" id="KW-1185">Reference proteome</keyword>
<keyword evidence="1" id="KW-1133">Transmembrane helix</keyword>
<dbReference type="STRING" id="28903.B0W43_02585"/>
<feature type="transmembrane region" description="Helical" evidence="1">
    <location>
        <begin position="187"/>
        <end position="206"/>
    </location>
</feature>
<dbReference type="Proteomes" id="UP000596039">
    <property type="component" value="Chromosome"/>
</dbReference>
<accession>A0A2N8U2T1</accession>
<protein>
    <recommendedName>
        <fullName evidence="6">Transmembrane protein</fullName>
    </recommendedName>
</protein>
<dbReference type="RefSeq" id="WP_075271110.1">
    <property type="nucleotide sequence ID" value="NZ_CP022586.1"/>
</dbReference>
<keyword evidence="1" id="KW-0812">Transmembrane</keyword>
<reference evidence="3" key="3">
    <citation type="submission" date="2021-04" db="EMBL/GenBank/DDBJ databases">
        <authorList>
            <person name="Vereecke N."/>
            <person name="Bokma J."/>
        </authorList>
    </citation>
    <scope>NUCLEOTIDE SEQUENCE</scope>
    <source>
        <strain evidence="3">Mb222</strain>
    </source>
</reference>
<feature type="transmembrane region" description="Helical" evidence="1">
    <location>
        <begin position="448"/>
        <end position="475"/>
    </location>
</feature>
<feature type="transmembrane region" description="Helical" evidence="1">
    <location>
        <begin position="247"/>
        <end position="270"/>
    </location>
</feature>
<dbReference type="AlphaFoldDB" id="A0A2N8U2T1"/>
<evidence type="ECO:0000313" key="2">
    <source>
        <dbReference type="EMBL" id="SBO46272.1"/>
    </source>
</evidence>
<dbReference type="Proteomes" id="UP000233776">
    <property type="component" value="Chromosome I"/>
</dbReference>
<feature type="transmembrane region" description="Helical" evidence="1">
    <location>
        <begin position="32"/>
        <end position="52"/>
    </location>
</feature>
<dbReference type="NCBIfam" id="NF045937">
    <property type="entry name" value="MSC_0624_12TM"/>
    <property type="match status" value="1"/>
</dbReference>
<organism evidence="2 4">
    <name type="scientific">Mycoplasmopsis bovis</name>
    <name type="common">Mycoplasma bovis</name>
    <dbReference type="NCBI Taxonomy" id="28903"/>
    <lineage>
        <taxon>Bacteria</taxon>
        <taxon>Bacillati</taxon>
        <taxon>Mycoplasmatota</taxon>
        <taxon>Mycoplasmoidales</taxon>
        <taxon>Metamycoplasmataceae</taxon>
        <taxon>Mycoplasmopsis</taxon>
    </lineage>
</organism>
<proteinExistence type="predicted"/>
<evidence type="ECO:0000313" key="3">
    <source>
        <dbReference type="EMBL" id="WHO15374.1"/>
    </source>
</evidence>
<reference evidence="3 5" key="2">
    <citation type="journal article" date="2020" name="Vet. Res.">
        <title>Phylogenomic analysis of Mycoplasma bovis from Belgian veal, dairy and beef herds.</title>
        <authorList>
            <person name="Bokma J."/>
            <person name="Vereecke N."/>
            <person name="De Bleecker K."/>
            <person name="Callens J."/>
            <person name="Ribbens S."/>
            <person name="Nauwynck H."/>
            <person name="Haesebrouck F."/>
            <person name="Theuns S."/>
            <person name="Boyen F."/>
            <person name="Pardon B."/>
        </authorList>
    </citation>
    <scope>NUCLEOTIDE SEQUENCE [LARGE SCALE GENOMIC DNA]</scope>
    <source>
        <strain evidence="3 5">Mb222</strain>
    </source>
</reference>
<evidence type="ECO:0000313" key="5">
    <source>
        <dbReference type="Proteomes" id="UP000596039"/>
    </source>
</evidence>
<evidence type="ECO:0000313" key="4">
    <source>
        <dbReference type="Proteomes" id="UP000233776"/>
    </source>
</evidence>
<reference evidence="2 4" key="1">
    <citation type="submission" date="2016-06" db="EMBL/GenBank/DDBJ databases">
        <authorList>
            <person name="Kjaerup R.B."/>
            <person name="Dalgaard T.S."/>
            <person name="Juul-Madsen H.R."/>
        </authorList>
    </citation>
    <scope>NUCLEOTIDE SEQUENCE [LARGE SCALE GENOMIC DNA]</scope>
    <source>
        <strain evidence="2">JF4278</strain>
    </source>
</reference>
<evidence type="ECO:0008006" key="6">
    <source>
        <dbReference type="Google" id="ProtNLM"/>
    </source>
</evidence>
<dbReference type="EMBL" id="LT578453">
    <property type="protein sequence ID" value="SBO46272.1"/>
    <property type="molecule type" value="Genomic_DNA"/>
</dbReference>
<name>A0A2N8U2T1_MYCBV</name>
<feature type="transmembrane region" description="Helical" evidence="1">
    <location>
        <begin position="145"/>
        <end position="166"/>
    </location>
</feature>
<gene>
    <name evidence="3" type="ORF">HYD69_01670</name>
    <name evidence="2" type="ORF">MBOVJF4278_00500</name>
</gene>
<feature type="transmembrane region" description="Helical" evidence="1">
    <location>
        <begin position="81"/>
        <end position="103"/>
    </location>
</feature>
<sequence>MHSKSINIEEKRIYDDSQSLANKQRKSFIVTLYKSLLLSYFFISMLCLLFLMPHGLFSKKIIRSYAFIFDFSLLTTLDANWIFIFRLCLFGFIYFYGLLKAYLNINKNKEHIRIYGIWFSIYWALSIAGFLLFFTYHTIEVKKLVYVLFALVIFLLTDISYALFNFNTKNKTEPVIYQSKIPLVIDLISRILLTAITLAVFFGWAYSYTGSPNTIVRMFALANENNKNIPYNAFYTTAFKLFKVKSALNFIIVILMSLVIGLLLLGLKIYSIWSLAYKQLRSQIFKDRLQLYLVGILSSVIWLLSLFKLKYPPTHELFGQAESLQYLNILFGLFNLGAAIGFIALLFVKRIKLNSILIKTTIMALFQWVIWTSYMIANFINKQPTIALVNLLLTALSSLVIFYFYFRKSKLSAISNSLAISLNTILLFILILVFGFNQVLLAENNKSLIILSTNLSVAQVISIIIVLFQMIYLTYSLTQLILVIKKTSVLNDEVIEKRSYEKA</sequence>
<feature type="transmembrane region" description="Helical" evidence="1">
    <location>
        <begin position="360"/>
        <end position="380"/>
    </location>
</feature>